<dbReference type="InterPro" id="IPR016135">
    <property type="entry name" value="UBQ-conjugating_enzyme/RWD"/>
</dbReference>
<dbReference type="Proteomes" id="UP001175271">
    <property type="component" value="Unassembled WGS sequence"/>
</dbReference>
<gene>
    <name evidence="2" type="ORF">QR680_006877</name>
</gene>
<keyword evidence="3" id="KW-1185">Reference proteome</keyword>
<protein>
    <recommendedName>
        <fullName evidence="1">FANCL UBC-like domain-containing protein</fullName>
    </recommendedName>
</protein>
<dbReference type="InterPro" id="IPR043898">
    <property type="entry name" value="FANCL_d2"/>
</dbReference>
<dbReference type="Pfam" id="PF18890">
    <property type="entry name" value="FANCL_d2"/>
    <property type="match status" value="1"/>
</dbReference>
<feature type="domain" description="FANCL UBC-like" evidence="1">
    <location>
        <begin position="38"/>
        <end position="118"/>
    </location>
</feature>
<accession>A0AA39HZC6</accession>
<evidence type="ECO:0000313" key="3">
    <source>
        <dbReference type="Proteomes" id="UP001175271"/>
    </source>
</evidence>
<sequence>MAAEAWQFLCSSQHSVTDQWDRQLQEEATISESKRLWLQHLQQLGTEKVSLESGSLDSIRYEYDEEGNFWLVMERSENFPAEAPIIKSSHKPAFSFNWEPSRTLNDILTSFCDFVETFSSALYDIHSIETDICDIHDREHLKLERDPAAEFGSEVRIVVPLVFKNGMEVSIWVDWREPSSLPTSVITTKKKCSCSRRLDLWDSDLPIGDNLRVVFGCEHNYCMDRL</sequence>
<dbReference type="EMBL" id="JAUCMV010000003">
    <property type="protein sequence ID" value="KAK0413574.1"/>
    <property type="molecule type" value="Genomic_DNA"/>
</dbReference>
<dbReference type="SUPFAM" id="SSF54495">
    <property type="entry name" value="UBC-like"/>
    <property type="match status" value="1"/>
</dbReference>
<evidence type="ECO:0000313" key="2">
    <source>
        <dbReference type="EMBL" id="KAK0413574.1"/>
    </source>
</evidence>
<evidence type="ECO:0000259" key="1">
    <source>
        <dbReference type="Pfam" id="PF18890"/>
    </source>
</evidence>
<dbReference type="AlphaFoldDB" id="A0AA39HZC6"/>
<reference evidence="2" key="1">
    <citation type="submission" date="2023-06" db="EMBL/GenBank/DDBJ databases">
        <title>Genomic analysis of the entomopathogenic nematode Steinernema hermaphroditum.</title>
        <authorList>
            <person name="Schwarz E.M."/>
            <person name="Heppert J.K."/>
            <person name="Baniya A."/>
            <person name="Schwartz H.T."/>
            <person name="Tan C.-H."/>
            <person name="Antoshechkin I."/>
            <person name="Sternberg P.W."/>
            <person name="Goodrich-Blair H."/>
            <person name="Dillman A.R."/>
        </authorList>
    </citation>
    <scope>NUCLEOTIDE SEQUENCE</scope>
    <source>
        <strain evidence="2">PS9179</strain>
        <tissue evidence="2">Whole animal</tissue>
    </source>
</reference>
<organism evidence="2 3">
    <name type="scientific">Steinernema hermaphroditum</name>
    <dbReference type="NCBI Taxonomy" id="289476"/>
    <lineage>
        <taxon>Eukaryota</taxon>
        <taxon>Metazoa</taxon>
        <taxon>Ecdysozoa</taxon>
        <taxon>Nematoda</taxon>
        <taxon>Chromadorea</taxon>
        <taxon>Rhabditida</taxon>
        <taxon>Tylenchina</taxon>
        <taxon>Panagrolaimomorpha</taxon>
        <taxon>Strongyloidoidea</taxon>
        <taxon>Steinernematidae</taxon>
        <taxon>Steinernema</taxon>
    </lineage>
</organism>
<proteinExistence type="predicted"/>
<name>A0AA39HZC6_9BILA</name>
<comment type="caution">
    <text evidence="2">The sequence shown here is derived from an EMBL/GenBank/DDBJ whole genome shotgun (WGS) entry which is preliminary data.</text>
</comment>